<dbReference type="Proteomes" id="UP000191448">
    <property type="component" value="Unassembled WGS sequence"/>
</dbReference>
<evidence type="ECO:0000313" key="2">
    <source>
        <dbReference type="Proteomes" id="UP000191448"/>
    </source>
</evidence>
<dbReference type="EMBL" id="LTAY01000036">
    <property type="protein sequence ID" value="OPX48126.1"/>
    <property type="molecule type" value="Genomic_DNA"/>
</dbReference>
<evidence type="ECO:0000313" key="1">
    <source>
        <dbReference type="EMBL" id="OPX48126.1"/>
    </source>
</evidence>
<accession>A0A1V4SWX7</accession>
<dbReference type="RefSeq" id="WP_080022586.1">
    <property type="nucleotide sequence ID" value="NZ_LTAY01000036.1"/>
</dbReference>
<protein>
    <submittedName>
        <fullName evidence="1">Uncharacterized protein</fullName>
    </submittedName>
</protein>
<gene>
    <name evidence="1" type="ORF">CLTHE_13650</name>
</gene>
<sequence>MGLTELKRIKNNSNVIERKILERLSENNENLNTLIHESIENLGFNVKKEFFSEDVLVVFIYLDILKDHVLGKDKVYNNYQIILNHIEKVENALDNLNGIPNKELLEFREWLGISNNFHNTLISL</sequence>
<organism evidence="1 2">
    <name type="scientific">Clostridium thermobutyricum DSM 4928</name>
    <dbReference type="NCBI Taxonomy" id="1121339"/>
    <lineage>
        <taxon>Bacteria</taxon>
        <taxon>Bacillati</taxon>
        <taxon>Bacillota</taxon>
        <taxon>Clostridia</taxon>
        <taxon>Eubacteriales</taxon>
        <taxon>Clostridiaceae</taxon>
        <taxon>Clostridium</taxon>
    </lineage>
</organism>
<proteinExistence type="predicted"/>
<reference evidence="1 2" key="1">
    <citation type="submission" date="2016-02" db="EMBL/GenBank/DDBJ databases">
        <title>Genome sequence of Clostridium thermobutyricum DSM 4928.</title>
        <authorList>
            <person name="Poehlein A."/>
            <person name="Daniel R."/>
        </authorList>
    </citation>
    <scope>NUCLEOTIDE SEQUENCE [LARGE SCALE GENOMIC DNA]</scope>
    <source>
        <strain evidence="1 2">DSM 4928</strain>
    </source>
</reference>
<dbReference type="AlphaFoldDB" id="A0A1V4SWX7"/>
<comment type="caution">
    <text evidence="1">The sequence shown here is derived from an EMBL/GenBank/DDBJ whole genome shotgun (WGS) entry which is preliminary data.</text>
</comment>
<name>A0A1V4SWX7_9CLOT</name>